<dbReference type="Proteomes" id="UP000059074">
    <property type="component" value="Unassembled WGS sequence"/>
</dbReference>
<evidence type="ECO:0000313" key="2">
    <source>
        <dbReference type="Proteomes" id="UP000059074"/>
    </source>
</evidence>
<organism evidence="1 2">
    <name type="scientific">Hyphomicrobium sulfonivorans</name>
    <dbReference type="NCBI Taxonomy" id="121290"/>
    <lineage>
        <taxon>Bacteria</taxon>
        <taxon>Pseudomonadati</taxon>
        <taxon>Pseudomonadota</taxon>
        <taxon>Alphaproteobacteria</taxon>
        <taxon>Hyphomicrobiales</taxon>
        <taxon>Hyphomicrobiaceae</taxon>
        <taxon>Hyphomicrobium</taxon>
    </lineage>
</organism>
<dbReference type="STRING" id="121290.APY04_0986"/>
<gene>
    <name evidence="1" type="ORF">APY04_0986</name>
</gene>
<reference evidence="1 2" key="1">
    <citation type="submission" date="2015-10" db="EMBL/GenBank/DDBJ databases">
        <title>Transcriptomic analysis of a linuron degrading triple-species bacterial consortium.</title>
        <authorList>
            <person name="Albers P."/>
        </authorList>
    </citation>
    <scope>NUCLEOTIDE SEQUENCE [LARGE SCALE GENOMIC DNA]</scope>
    <source>
        <strain evidence="1 2">WDL6</strain>
    </source>
</reference>
<evidence type="ECO:0000313" key="1">
    <source>
        <dbReference type="EMBL" id="KWT70542.1"/>
    </source>
</evidence>
<accession>A0A120CX78</accession>
<dbReference type="EMBL" id="LMTR01000031">
    <property type="protein sequence ID" value="KWT70542.1"/>
    <property type="molecule type" value="Genomic_DNA"/>
</dbReference>
<dbReference type="AlphaFoldDB" id="A0A120CX78"/>
<protein>
    <submittedName>
        <fullName evidence="1">Uncharacterized protein</fullName>
    </submittedName>
</protein>
<dbReference type="PATRIC" id="fig|121290.4.peg.3091"/>
<name>A0A120CX78_HYPSL</name>
<proteinExistence type="predicted"/>
<keyword evidence="2" id="KW-1185">Reference proteome</keyword>
<sequence length="46" mass="5196">MTTDGKYRRHTAIFSRTNDGITHLTARPLEWARSLAAVGLIPIKRC</sequence>
<comment type="caution">
    <text evidence="1">The sequence shown here is derived from an EMBL/GenBank/DDBJ whole genome shotgun (WGS) entry which is preliminary data.</text>
</comment>